<gene>
    <name evidence="1" type="ORF">LEP1GSC124_0150</name>
</gene>
<evidence type="ECO:0008006" key="3">
    <source>
        <dbReference type="Google" id="ProtNLM"/>
    </source>
</evidence>
<dbReference type="EMBL" id="AKWN02000102">
    <property type="protein sequence ID" value="EMP08692.1"/>
    <property type="molecule type" value="Genomic_DNA"/>
</dbReference>
<evidence type="ECO:0000313" key="2">
    <source>
        <dbReference type="Proteomes" id="UP000012117"/>
    </source>
</evidence>
<accession>M6ZWK6</accession>
<protein>
    <recommendedName>
        <fullName evidence="3">Methyl-accepting chemotaxis protein signaling domain protein</fullName>
    </recommendedName>
</protein>
<dbReference type="Proteomes" id="UP000012117">
    <property type="component" value="Unassembled WGS sequence"/>
</dbReference>
<feature type="non-terminal residue" evidence="1">
    <location>
        <position position="1"/>
    </location>
</feature>
<sequence>ILSISEGTQEIASGADDLTGFSKNMHTQSEGLLRLINQFKI</sequence>
<name>M6ZWK6_LEPIR</name>
<organism evidence="1 2">
    <name type="scientific">Leptospira interrogans serovar Pyrogenes str. 200701872</name>
    <dbReference type="NCBI Taxonomy" id="1193029"/>
    <lineage>
        <taxon>Bacteria</taxon>
        <taxon>Pseudomonadati</taxon>
        <taxon>Spirochaetota</taxon>
        <taxon>Spirochaetia</taxon>
        <taxon>Leptospirales</taxon>
        <taxon>Leptospiraceae</taxon>
        <taxon>Leptospira</taxon>
    </lineage>
</organism>
<evidence type="ECO:0000313" key="1">
    <source>
        <dbReference type="EMBL" id="EMP08692.1"/>
    </source>
</evidence>
<comment type="caution">
    <text evidence="1">The sequence shown here is derived from an EMBL/GenBank/DDBJ whole genome shotgun (WGS) entry which is preliminary data.</text>
</comment>
<proteinExistence type="predicted"/>
<reference evidence="1 2" key="1">
    <citation type="submission" date="2013-01" db="EMBL/GenBank/DDBJ databases">
        <authorList>
            <person name="Harkins D.M."/>
            <person name="Durkin A.S."/>
            <person name="Brinkac L.M."/>
            <person name="Haft D.H."/>
            <person name="Selengut J.D."/>
            <person name="Sanka R."/>
            <person name="DePew J."/>
            <person name="Purushe J."/>
            <person name="Picardeau M."/>
            <person name="Werts C."/>
            <person name="Goarant C."/>
            <person name="Vinetz J.M."/>
            <person name="Sutton G.G."/>
            <person name="Nierman W.C."/>
            <person name="Fouts D.E."/>
        </authorList>
    </citation>
    <scope>NUCLEOTIDE SEQUENCE [LARGE SCALE GENOMIC DNA]</scope>
    <source>
        <strain evidence="1 2">200701872</strain>
    </source>
</reference>
<dbReference type="AlphaFoldDB" id="M6ZWK6"/>